<dbReference type="Gene3D" id="3.40.50.1820">
    <property type="entry name" value="alpha/beta hydrolase"/>
    <property type="match status" value="1"/>
</dbReference>
<dbReference type="GO" id="GO:0016787">
    <property type="term" value="F:hydrolase activity"/>
    <property type="evidence" value="ECO:0007669"/>
    <property type="project" value="UniProtKB-KW"/>
</dbReference>
<dbReference type="KEGG" id="amuc:Pan181_14320"/>
<dbReference type="Proteomes" id="UP000315750">
    <property type="component" value="Chromosome"/>
</dbReference>
<keyword evidence="1" id="KW-0378">Hydrolase</keyword>
<name>A0A518AKL7_9BACT</name>
<reference evidence="1 2" key="1">
    <citation type="submission" date="2019-02" db="EMBL/GenBank/DDBJ databases">
        <title>Deep-cultivation of Planctomycetes and their phenomic and genomic characterization uncovers novel biology.</title>
        <authorList>
            <person name="Wiegand S."/>
            <person name="Jogler M."/>
            <person name="Boedeker C."/>
            <person name="Pinto D."/>
            <person name="Vollmers J."/>
            <person name="Rivas-Marin E."/>
            <person name="Kohn T."/>
            <person name="Peeters S.H."/>
            <person name="Heuer A."/>
            <person name="Rast P."/>
            <person name="Oberbeckmann S."/>
            <person name="Bunk B."/>
            <person name="Jeske O."/>
            <person name="Meyerdierks A."/>
            <person name="Storesund J.E."/>
            <person name="Kallscheuer N."/>
            <person name="Luecker S."/>
            <person name="Lage O.M."/>
            <person name="Pohl T."/>
            <person name="Merkel B.J."/>
            <person name="Hornburger P."/>
            <person name="Mueller R.-W."/>
            <person name="Bruemmer F."/>
            <person name="Labrenz M."/>
            <person name="Spormann A.M."/>
            <person name="Op den Camp H."/>
            <person name="Overmann J."/>
            <person name="Amann R."/>
            <person name="Jetten M.S.M."/>
            <person name="Mascher T."/>
            <person name="Medema M.H."/>
            <person name="Devos D.P."/>
            <person name="Kaster A.-K."/>
            <person name="Ovreas L."/>
            <person name="Rohde M."/>
            <person name="Galperin M.Y."/>
            <person name="Jogler C."/>
        </authorList>
    </citation>
    <scope>NUCLEOTIDE SEQUENCE [LARGE SCALE GENOMIC DNA]</scope>
    <source>
        <strain evidence="1 2">Pan181</strain>
    </source>
</reference>
<evidence type="ECO:0000313" key="1">
    <source>
        <dbReference type="EMBL" id="QDU55246.1"/>
    </source>
</evidence>
<dbReference type="EMBL" id="CP036278">
    <property type="protein sequence ID" value="QDU55246.1"/>
    <property type="molecule type" value="Genomic_DNA"/>
</dbReference>
<keyword evidence="2" id="KW-1185">Reference proteome</keyword>
<gene>
    <name evidence="1" type="ORF">Pan181_14320</name>
</gene>
<dbReference type="AlphaFoldDB" id="A0A518AKL7"/>
<dbReference type="SUPFAM" id="SSF53474">
    <property type="entry name" value="alpha/beta-Hydrolases"/>
    <property type="match status" value="1"/>
</dbReference>
<accession>A0A518AKL7</accession>
<evidence type="ECO:0000313" key="2">
    <source>
        <dbReference type="Proteomes" id="UP000315750"/>
    </source>
</evidence>
<proteinExistence type="predicted"/>
<sequence length="335" mass="36765">MFTNLFVSQLRNENSMSSAVRLSFLAVILGLSQLSFVESAMAQKKDVPEPKDVTFETKDGVQIAATYYKSTAGKDATPVILLADLKDSRAVYDQLARRLQTPQTSEDGAEGVQHESFAVLAVDLRGHGDSTKQRGRNGAVRELDAAKLQRNDFLAMAAYDMEAVRKFLVDKNDAGELNINRLSIVGAGLGASVGVTWTAVDWSAPPLAVGKQGQDVKGLVLISPKWSYNGIQMTKPLRHPGVREQIAFMVMYGSGDRSYVSDAKRIEKQLERYHPKPDSLPEGEPHSLAMIDPSTKLQGTQLLTQGGDKASDLIVKFLTVHVAKKDFDWTKRGRD</sequence>
<organism evidence="1 2">
    <name type="scientific">Aeoliella mucimassa</name>
    <dbReference type="NCBI Taxonomy" id="2527972"/>
    <lineage>
        <taxon>Bacteria</taxon>
        <taxon>Pseudomonadati</taxon>
        <taxon>Planctomycetota</taxon>
        <taxon>Planctomycetia</taxon>
        <taxon>Pirellulales</taxon>
        <taxon>Lacipirellulaceae</taxon>
        <taxon>Aeoliella</taxon>
    </lineage>
</organism>
<protein>
    <submittedName>
        <fullName evidence="1">Alpha/beta hydrolase family protein</fullName>
    </submittedName>
</protein>
<dbReference type="InterPro" id="IPR029058">
    <property type="entry name" value="AB_hydrolase_fold"/>
</dbReference>